<dbReference type="Proteomes" id="UP000326950">
    <property type="component" value="Unassembled WGS sequence"/>
</dbReference>
<dbReference type="AlphaFoldDB" id="A0A5N6V0S8"/>
<dbReference type="InterPro" id="IPR023631">
    <property type="entry name" value="Amidase_dom"/>
</dbReference>
<evidence type="ECO:0000259" key="1">
    <source>
        <dbReference type="Pfam" id="PF01425"/>
    </source>
</evidence>
<dbReference type="OrthoDB" id="5423360at2759"/>
<reference evidence="2 3" key="1">
    <citation type="submission" date="2019-04" db="EMBL/GenBank/DDBJ databases">
        <title>Friends and foes A comparative genomics study of 23 Aspergillus species from section Flavi.</title>
        <authorList>
            <consortium name="DOE Joint Genome Institute"/>
            <person name="Kjaerbolling I."/>
            <person name="Vesth T."/>
            <person name="Frisvad J.C."/>
            <person name="Nybo J.L."/>
            <person name="Theobald S."/>
            <person name="Kildgaard S."/>
            <person name="Isbrandt T."/>
            <person name="Kuo A."/>
            <person name="Sato A."/>
            <person name="Lyhne E.K."/>
            <person name="Kogle M.E."/>
            <person name="Wiebenga A."/>
            <person name="Kun R.S."/>
            <person name="Lubbers R.J."/>
            <person name="Makela M.R."/>
            <person name="Barry K."/>
            <person name="Chovatia M."/>
            <person name="Clum A."/>
            <person name="Daum C."/>
            <person name="Haridas S."/>
            <person name="He G."/>
            <person name="LaButti K."/>
            <person name="Lipzen A."/>
            <person name="Mondo S."/>
            <person name="Riley R."/>
            <person name="Salamov A."/>
            <person name="Simmons B.A."/>
            <person name="Magnuson J.K."/>
            <person name="Henrissat B."/>
            <person name="Mortensen U.H."/>
            <person name="Larsen T.O."/>
            <person name="Devries R.P."/>
            <person name="Grigoriev I.V."/>
            <person name="Machida M."/>
            <person name="Baker S.E."/>
            <person name="Andersen M.R."/>
        </authorList>
    </citation>
    <scope>NUCLEOTIDE SEQUENCE [LARGE SCALE GENOMIC DNA]</scope>
    <source>
        <strain evidence="2 3">CBS 117626</strain>
    </source>
</reference>
<sequence length="537" mass="59395">MGRLHPAYRLYPDYAGAFIAPTVPTDDPYCYKSLDAAAYGETYPSSLTVAVPSRLYHSPTAEKPFAGTRIGVKDIMDLCGLRTGASSRAYTQLHGPRTENAEVIQKLLELGFIIVGKLKTTQFADSEWPTCDYVDYHAPFNPRADGYQTTSGSSCGSAAAVASYEWLDFALGTDTLGSIRAPATVQGLYGIRPSLGATSFKGIIPYTKLADTIGGFARDAPSFAKLSRALYGSITDPQFSKVCIILAIFPVDYVSRALLTECIPQKPSKVLYPVEYWPKTSTEHDAVLESFIVRLERYLGVQRSRISLEEVWATTKPVPENTTLEKYLEHVFEWAGNSSQWKDFLSPFIAKYKSIYGRDPALNPQLQFKRGYLPTITNEQEKEGLRRWEVFKTWYETNILPPAKDSFSDTLLLLPWSSGKPDYRDMYRDGPQRFTGIGFFFYNLSPYSEGPEAVIPVGQISFTSRITNSAEYLPVSIGISSGKGSDVMLTDFIAELVAGTNSQGVGVGSLAFEKIDSMDDSSLYTQSAAQLPLRGDF</sequence>
<dbReference type="Pfam" id="PF01425">
    <property type="entry name" value="Amidase"/>
    <property type="match status" value="1"/>
</dbReference>
<name>A0A5N6V0S8_ASPTM</name>
<proteinExistence type="predicted"/>
<dbReference type="PANTHER" id="PTHR46310">
    <property type="entry name" value="AMIDASE 1"/>
    <property type="match status" value="1"/>
</dbReference>
<dbReference type="Gene3D" id="3.90.1300.10">
    <property type="entry name" value="Amidase signature (AS) domain"/>
    <property type="match status" value="1"/>
</dbReference>
<dbReference type="SUPFAM" id="SSF75304">
    <property type="entry name" value="Amidase signature (AS) enzymes"/>
    <property type="match status" value="1"/>
</dbReference>
<accession>A0A5N6V0S8</accession>
<evidence type="ECO:0000313" key="3">
    <source>
        <dbReference type="Proteomes" id="UP000326950"/>
    </source>
</evidence>
<dbReference type="PANTHER" id="PTHR46310:SF7">
    <property type="entry name" value="AMIDASE 1"/>
    <property type="match status" value="1"/>
</dbReference>
<organism evidence="2 3">
    <name type="scientific">Aspergillus tamarii</name>
    <dbReference type="NCBI Taxonomy" id="41984"/>
    <lineage>
        <taxon>Eukaryota</taxon>
        <taxon>Fungi</taxon>
        <taxon>Dikarya</taxon>
        <taxon>Ascomycota</taxon>
        <taxon>Pezizomycotina</taxon>
        <taxon>Eurotiomycetes</taxon>
        <taxon>Eurotiomycetidae</taxon>
        <taxon>Eurotiales</taxon>
        <taxon>Aspergillaceae</taxon>
        <taxon>Aspergillus</taxon>
        <taxon>Aspergillus subgen. Circumdati</taxon>
    </lineage>
</organism>
<feature type="domain" description="Amidase" evidence="1">
    <location>
        <begin position="60"/>
        <end position="243"/>
    </location>
</feature>
<evidence type="ECO:0000313" key="2">
    <source>
        <dbReference type="EMBL" id="KAE8164526.1"/>
    </source>
</evidence>
<keyword evidence="3" id="KW-1185">Reference proteome</keyword>
<gene>
    <name evidence="2" type="ORF">BDV40DRAFT_110040</name>
</gene>
<dbReference type="InterPro" id="IPR036928">
    <property type="entry name" value="AS_sf"/>
</dbReference>
<protein>
    <submittedName>
        <fullName evidence="2">Amidase signature domain-containing protein</fullName>
    </submittedName>
</protein>
<dbReference type="EMBL" id="ML738607">
    <property type="protein sequence ID" value="KAE8164526.1"/>
    <property type="molecule type" value="Genomic_DNA"/>
</dbReference>